<accession>A0ABN1GL19</accession>
<organism evidence="1 2">
    <name type="scientific">Virgibacillus siamensis</name>
    <dbReference type="NCBI Taxonomy" id="480071"/>
    <lineage>
        <taxon>Bacteria</taxon>
        <taxon>Bacillati</taxon>
        <taxon>Bacillota</taxon>
        <taxon>Bacilli</taxon>
        <taxon>Bacillales</taxon>
        <taxon>Bacillaceae</taxon>
        <taxon>Virgibacillus</taxon>
    </lineage>
</organism>
<gene>
    <name evidence="1" type="ORF">GCM10009001_33750</name>
</gene>
<evidence type="ECO:0000313" key="2">
    <source>
        <dbReference type="Proteomes" id="UP001500866"/>
    </source>
</evidence>
<name>A0ABN1GL19_9BACI</name>
<keyword evidence="2" id="KW-1185">Reference proteome</keyword>
<evidence type="ECO:0000313" key="1">
    <source>
        <dbReference type="EMBL" id="GAA0613761.1"/>
    </source>
</evidence>
<reference evidence="1 2" key="1">
    <citation type="journal article" date="2019" name="Int. J. Syst. Evol. Microbiol.">
        <title>The Global Catalogue of Microorganisms (GCM) 10K type strain sequencing project: providing services to taxonomists for standard genome sequencing and annotation.</title>
        <authorList>
            <consortium name="The Broad Institute Genomics Platform"/>
            <consortium name="The Broad Institute Genome Sequencing Center for Infectious Disease"/>
            <person name="Wu L."/>
            <person name="Ma J."/>
        </authorList>
    </citation>
    <scope>NUCLEOTIDE SEQUENCE [LARGE SCALE GENOMIC DNA]</scope>
    <source>
        <strain evidence="1 2">JCM 15395</strain>
    </source>
</reference>
<protein>
    <recommendedName>
        <fullName evidence="3">EfeO-type cupredoxin-like domain-containing protein</fullName>
    </recommendedName>
</protein>
<sequence>MKKLVIALGILLIIMAGSYYFYYTYANAELTAENTTASVHADDFVLHVRVEKEESGFRVFRSIQYVGEGEVRIVHQTPLISVSFRHKNHDYTGSTVSEALGEDSNYHPQDPKHFESPKKGEYTLYCKAKFSVDGEEKKITHSEKLTFN</sequence>
<dbReference type="RefSeq" id="WP_343815810.1">
    <property type="nucleotide sequence ID" value="NZ_BAAADS010000025.1"/>
</dbReference>
<dbReference type="EMBL" id="BAAADS010000025">
    <property type="protein sequence ID" value="GAA0613761.1"/>
    <property type="molecule type" value="Genomic_DNA"/>
</dbReference>
<comment type="caution">
    <text evidence="1">The sequence shown here is derived from an EMBL/GenBank/DDBJ whole genome shotgun (WGS) entry which is preliminary data.</text>
</comment>
<evidence type="ECO:0008006" key="3">
    <source>
        <dbReference type="Google" id="ProtNLM"/>
    </source>
</evidence>
<proteinExistence type="predicted"/>
<dbReference type="Proteomes" id="UP001500866">
    <property type="component" value="Unassembled WGS sequence"/>
</dbReference>